<feature type="transmembrane region" description="Helical" evidence="1">
    <location>
        <begin position="444"/>
        <end position="464"/>
    </location>
</feature>
<dbReference type="AlphaFoldDB" id="A0A401H9T5"/>
<evidence type="ECO:0000256" key="1">
    <source>
        <dbReference type="SAM" id="Phobius"/>
    </source>
</evidence>
<reference evidence="2 3" key="1">
    <citation type="submission" date="2017-02" db="EMBL/GenBank/DDBJ databases">
        <title>isolation and characterization of a novel temperate virus Aeropyrum globular virus 1 infecting hyperthermophilic archaeon Aeropyrum.</title>
        <authorList>
            <person name="Yumiya M."/>
            <person name="Yoshida T."/>
            <person name="Sako Y."/>
        </authorList>
    </citation>
    <scope>NUCLEOTIDE SEQUENCE [LARGE SCALE GENOMIC DNA]</scope>
    <source>
        <strain evidence="2 3">YK1-12-2013</strain>
    </source>
</reference>
<name>A0A401H9T5_AERPX</name>
<organism evidence="2 3">
    <name type="scientific">Aeropyrum pernix</name>
    <dbReference type="NCBI Taxonomy" id="56636"/>
    <lineage>
        <taxon>Archaea</taxon>
        <taxon>Thermoproteota</taxon>
        <taxon>Thermoprotei</taxon>
        <taxon>Desulfurococcales</taxon>
        <taxon>Desulfurococcaceae</taxon>
        <taxon>Aeropyrum</taxon>
    </lineage>
</organism>
<keyword evidence="1" id="KW-0472">Membrane</keyword>
<protein>
    <submittedName>
        <fullName evidence="2">Uncharacterized protein</fullName>
    </submittedName>
</protein>
<dbReference type="Proteomes" id="UP000291213">
    <property type="component" value="Unassembled WGS sequence"/>
</dbReference>
<proteinExistence type="predicted"/>
<sequence>MLTLRKLALYATPAILIALLTVPGVLALADHANGESWKGLPWSVFDVAIGKFSGDSVFWSTGYRTYIEVVGEASLSGLLKIEELDANIDYSGDALEASLEASGEVDIEECDIGSLEKTLTINLVASEGVFEAKLDGEASWSGVDCKKYHEGEGEGWLDKSLTLRIEESNGGFAGTYQGSLAGSASALLGPEYDGEVRLEYNGSITYTLPAGENGPGALYAEGYITVIASDEEAKEEVIDHIVELLEKVDKHGGVRVEFEVSDSEPPTIEFTIDTTEGELFPRIATALAGVQEGEASLEASLTVSGGEFTLRGQATAIGDLASLAGAAAGVENLRAAAEIANDLYNLELEIEGYTDYPVMAFEAHRKLYLWAAAAGPEEYSVVLSAESGNALYIDGAVTDSVEVTKENIDILKKVVLLVNYGQQASATTQQAGGMTSESEEGSRLTAIAGLAGLAIVGLAGYILLARNRS</sequence>
<evidence type="ECO:0000313" key="3">
    <source>
        <dbReference type="Proteomes" id="UP000291213"/>
    </source>
</evidence>
<comment type="caution">
    <text evidence="2">The sequence shown here is derived from an EMBL/GenBank/DDBJ whole genome shotgun (WGS) entry which is preliminary data.</text>
</comment>
<accession>A0A401H9T5</accession>
<keyword evidence="1" id="KW-1133">Transmembrane helix</keyword>
<keyword evidence="1" id="KW-0812">Transmembrane</keyword>
<dbReference type="EMBL" id="BDMD01000042">
    <property type="protein sequence ID" value="GBF09112.1"/>
    <property type="molecule type" value="Genomic_DNA"/>
</dbReference>
<evidence type="ECO:0000313" key="2">
    <source>
        <dbReference type="EMBL" id="GBF09112.1"/>
    </source>
</evidence>
<gene>
    <name evidence="2" type="ORF">apy_08370</name>
</gene>